<evidence type="ECO:0000256" key="1">
    <source>
        <dbReference type="ARBA" id="ARBA00007592"/>
    </source>
</evidence>
<dbReference type="PANTHER" id="PTHR12128">
    <property type="entry name" value="DIHYDRODIPICOLINATE SYNTHASE"/>
    <property type="match status" value="1"/>
</dbReference>
<evidence type="ECO:0000256" key="4">
    <source>
        <dbReference type="PIRNR" id="PIRNR001365"/>
    </source>
</evidence>
<gene>
    <name evidence="7" type="ORF">HGMM_F10C03C21</name>
</gene>
<feature type="binding site" evidence="6">
    <location>
        <position position="206"/>
    </location>
    <ligand>
        <name>pyruvate</name>
        <dbReference type="ChEBI" id="CHEBI:15361"/>
    </ligand>
</feature>
<dbReference type="SUPFAM" id="SSF51569">
    <property type="entry name" value="Aldolase"/>
    <property type="match status" value="1"/>
</dbReference>
<dbReference type="PROSITE" id="PS00666">
    <property type="entry name" value="DHDPS_2"/>
    <property type="match status" value="1"/>
</dbReference>
<reference evidence="7" key="2">
    <citation type="journal article" date="2012" name="PLoS ONE">
        <title>A Deeply Branching Thermophilic Bacterium with an Ancient Acetyl-CoA Pathway Dominates a Subsurface Ecosystem.</title>
        <authorList>
            <person name="Takami H."/>
            <person name="Noguchi H."/>
            <person name="Takaki Y."/>
            <person name="Uchiyama I."/>
            <person name="Toyoda A."/>
            <person name="Nishi S."/>
            <person name="Chee G.-J."/>
            <person name="Arai W."/>
            <person name="Nunoura T."/>
            <person name="Itoh T."/>
            <person name="Hattori M."/>
            <person name="Takai K."/>
        </authorList>
    </citation>
    <scope>NUCLEOTIDE SEQUENCE</scope>
</reference>
<dbReference type="InterPro" id="IPR013785">
    <property type="entry name" value="Aldolase_TIM"/>
</dbReference>
<organism evidence="7">
    <name type="scientific">uncultured Acidobacteriota bacterium</name>
    <dbReference type="NCBI Taxonomy" id="171953"/>
    <lineage>
        <taxon>Bacteria</taxon>
        <taxon>Pseudomonadati</taxon>
        <taxon>Acidobacteriota</taxon>
        <taxon>environmental samples</taxon>
    </lineage>
</organism>
<evidence type="ECO:0000256" key="3">
    <source>
        <dbReference type="ARBA" id="ARBA00023270"/>
    </source>
</evidence>
<evidence type="ECO:0000256" key="5">
    <source>
        <dbReference type="PIRSR" id="PIRSR001365-1"/>
    </source>
</evidence>
<feature type="active site" description="Proton donor/acceptor" evidence="5">
    <location>
        <position position="134"/>
    </location>
</feature>
<dbReference type="PRINTS" id="PR00146">
    <property type="entry name" value="DHPICSNTHASE"/>
</dbReference>
<reference evidence="7" key="1">
    <citation type="journal article" date="2005" name="Environ. Microbiol.">
        <title>Genetic and functional properties of uncultivated thermophilic crenarchaeotes from a subsurface gold mine as revealed by analysis of genome fragments.</title>
        <authorList>
            <person name="Nunoura T."/>
            <person name="Hirayama H."/>
            <person name="Takami H."/>
            <person name="Oida H."/>
            <person name="Nishi S."/>
            <person name="Shimamura S."/>
            <person name="Suzuki Y."/>
            <person name="Inagaki F."/>
            <person name="Takai K."/>
            <person name="Nealson K.H."/>
            <person name="Horikoshi K."/>
        </authorList>
    </citation>
    <scope>NUCLEOTIDE SEQUENCE</scope>
</reference>
<dbReference type="EMBL" id="AP011669">
    <property type="protein sequence ID" value="BAL53853.1"/>
    <property type="molecule type" value="Genomic_DNA"/>
</dbReference>
<dbReference type="InterPro" id="IPR002220">
    <property type="entry name" value="DapA-like"/>
</dbReference>
<dbReference type="SMART" id="SM01130">
    <property type="entry name" value="DHDPS"/>
    <property type="match status" value="1"/>
</dbReference>
<proteinExistence type="inferred from homology"/>
<dbReference type="CDD" id="cd00408">
    <property type="entry name" value="DHDPS-like"/>
    <property type="match status" value="1"/>
</dbReference>
<accession>H5SCG7</accession>
<name>H5SCG7_9BACT</name>
<feature type="active site" description="Schiff-base intermediate with substrate" evidence="5">
    <location>
        <position position="162"/>
    </location>
</feature>
<dbReference type="GO" id="GO:0008840">
    <property type="term" value="F:4-hydroxy-tetrahydrodipicolinate synthase activity"/>
    <property type="evidence" value="ECO:0007669"/>
    <property type="project" value="TreeGrafter"/>
</dbReference>
<keyword evidence="2 4" id="KW-0456">Lyase</keyword>
<evidence type="ECO:0000256" key="2">
    <source>
        <dbReference type="ARBA" id="ARBA00023239"/>
    </source>
</evidence>
<dbReference type="Gene3D" id="3.20.20.70">
    <property type="entry name" value="Aldolase class I"/>
    <property type="match status" value="1"/>
</dbReference>
<evidence type="ECO:0000256" key="6">
    <source>
        <dbReference type="PIRSR" id="PIRSR001365-2"/>
    </source>
</evidence>
<dbReference type="GO" id="GO:0044281">
    <property type="term" value="P:small molecule metabolic process"/>
    <property type="evidence" value="ECO:0007669"/>
    <property type="project" value="UniProtKB-ARBA"/>
</dbReference>
<dbReference type="AlphaFoldDB" id="H5SCG7"/>
<dbReference type="PIRSF" id="PIRSF001365">
    <property type="entry name" value="DHDPS"/>
    <property type="match status" value="1"/>
</dbReference>
<protein>
    <submittedName>
        <fullName evidence="7">Dihydrodipicolinate synthase</fullName>
    </submittedName>
</protein>
<dbReference type="InterPro" id="IPR020625">
    <property type="entry name" value="Schiff_base-form_aldolases_AS"/>
</dbReference>
<keyword evidence="3" id="KW-0704">Schiff base</keyword>
<evidence type="ECO:0000313" key="7">
    <source>
        <dbReference type="EMBL" id="BAL53853.1"/>
    </source>
</evidence>
<dbReference type="PANTHER" id="PTHR12128:SF66">
    <property type="entry name" value="4-HYDROXY-2-OXOGLUTARATE ALDOLASE, MITOCHONDRIAL"/>
    <property type="match status" value="1"/>
</dbReference>
<sequence>MKLRGIIPPIATPLLPDERVDECGLRRLVRHLLDAGVHGLFVNGSMGGFALLTDREQVRAVEIVVQEVNGHVPVIAGASETGTRRVIAKAREMARAGADFLSVLPPYYFRLTQESALRFFQEIARAVERPLFIYNNPTLVGFSLEVATVLELSREPTIVGIKESDPRCERWLELLRSFREREDFTILLGTERLMPVALLLGADGIVGGLHNVAPHLAVDLYEAARRGDYPRALALQERLAQLWRIFEFGEVWGGLEAALQYLGLCEKVTAHPYRPLEPEERRQVEAILRAYL</sequence>
<comment type="similarity">
    <text evidence="1 4">Belongs to the DapA family.</text>
</comment>
<dbReference type="Pfam" id="PF00701">
    <property type="entry name" value="DHDPS"/>
    <property type="match status" value="1"/>
</dbReference>